<protein>
    <recommendedName>
        <fullName evidence="5">Solute-binding protein family 3/N-terminal domain-containing protein</fullName>
    </recommendedName>
</protein>
<keyword evidence="4" id="KW-1185">Reference proteome</keyword>
<evidence type="ECO:0000256" key="1">
    <source>
        <dbReference type="SAM" id="Phobius"/>
    </source>
</evidence>
<evidence type="ECO:0000313" key="3">
    <source>
        <dbReference type="EMBL" id="KAJ7375920.1"/>
    </source>
</evidence>
<evidence type="ECO:0000256" key="2">
    <source>
        <dbReference type="SAM" id="SignalP"/>
    </source>
</evidence>
<feature type="transmembrane region" description="Helical" evidence="1">
    <location>
        <begin position="197"/>
        <end position="218"/>
    </location>
</feature>
<evidence type="ECO:0000313" key="4">
    <source>
        <dbReference type="Proteomes" id="UP001163046"/>
    </source>
</evidence>
<keyword evidence="1" id="KW-0472">Membrane</keyword>
<keyword evidence="1" id="KW-0812">Transmembrane</keyword>
<name>A0A9W9Z6N9_9CNID</name>
<keyword evidence="2" id="KW-0732">Signal</keyword>
<dbReference type="OrthoDB" id="5968161at2759"/>
<gene>
    <name evidence="3" type="ORF">OS493_038053</name>
</gene>
<dbReference type="AlphaFoldDB" id="A0A9W9Z6N9"/>
<reference evidence="3" key="1">
    <citation type="submission" date="2023-01" db="EMBL/GenBank/DDBJ databases">
        <title>Genome assembly of the deep-sea coral Lophelia pertusa.</title>
        <authorList>
            <person name="Herrera S."/>
            <person name="Cordes E."/>
        </authorList>
    </citation>
    <scope>NUCLEOTIDE SEQUENCE</scope>
    <source>
        <strain evidence="3">USNM1676648</strain>
        <tissue evidence="3">Polyp</tissue>
    </source>
</reference>
<keyword evidence="1" id="KW-1133">Transmembrane helix</keyword>
<organism evidence="3 4">
    <name type="scientific">Desmophyllum pertusum</name>
    <dbReference type="NCBI Taxonomy" id="174260"/>
    <lineage>
        <taxon>Eukaryota</taxon>
        <taxon>Metazoa</taxon>
        <taxon>Cnidaria</taxon>
        <taxon>Anthozoa</taxon>
        <taxon>Hexacorallia</taxon>
        <taxon>Scleractinia</taxon>
        <taxon>Caryophylliina</taxon>
        <taxon>Caryophylliidae</taxon>
        <taxon>Desmophyllum</taxon>
    </lineage>
</organism>
<sequence length="236" mass="27054">MKVQLAVTYFFWLLSEADAQSIVSASFSTHNTGYSHNTDYSAPVITSTPVSHHYPSTIDSTIYPTTAPQTGCGKIRRFSICWVDYPPYLMKDENGDMTGIFHDAFENVLNVCCKMNSSNWFNYTRQAKNFSQLSECMKSDEIDFVFPVLRKQVKSNRYNTMRFQELLPSPGIAVLKNRTQLEQWAKWNVMQEFFQTWTVLVLALLLNAIFGILIWALLDKAVDLLTDKSLNLQPMS</sequence>
<evidence type="ECO:0008006" key="5">
    <source>
        <dbReference type="Google" id="ProtNLM"/>
    </source>
</evidence>
<proteinExistence type="predicted"/>
<feature type="chain" id="PRO_5040759630" description="Solute-binding protein family 3/N-terminal domain-containing protein" evidence="2">
    <location>
        <begin position="20"/>
        <end position="236"/>
    </location>
</feature>
<feature type="signal peptide" evidence="2">
    <location>
        <begin position="1"/>
        <end position="19"/>
    </location>
</feature>
<dbReference type="EMBL" id="MU826433">
    <property type="protein sequence ID" value="KAJ7375920.1"/>
    <property type="molecule type" value="Genomic_DNA"/>
</dbReference>
<comment type="caution">
    <text evidence="3">The sequence shown here is derived from an EMBL/GenBank/DDBJ whole genome shotgun (WGS) entry which is preliminary data.</text>
</comment>
<dbReference type="Proteomes" id="UP001163046">
    <property type="component" value="Unassembled WGS sequence"/>
</dbReference>
<accession>A0A9W9Z6N9</accession>